<dbReference type="PANTHER" id="PTHR42910:SF1">
    <property type="entry name" value="MAJOR FACILITATOR SUPERFAMILY (MFS) PROFILE DOMAIN-CONTAINING PROTEIN"/>
    <property type="match status" value="1"/>
</dbReference>
<dbReference type="Pfam" id="PF07690">
    <property type="entry name" value="MFS_1"/>
    <property type="match status" value="1"/>
</dbReference>
<feature type="transmembrane region" description="Helical" evidence="6">
    <location>
        <begin position="141"/>
        <end position="159"/>
    </location>
</feature>
<dbReference type="EMBL" id="JBHDLN010000006">
    <property type="protein sequence ID" value="MFB0843360.1"/>
    <property type="molecule type" value="Genomic_DNA"/>
</dbReference>
<evidence type="ECO:0000259" key="7">
    <source>
        <dbReference type="PROSITE" id="PS50850"/>
    </source>
</evidence>
<evidence type="ECO:0000256" key="2">
    <source>
        <dbReference type="ARBA" id="ARBA00022448"/>
    </source>
</evidence>
<dbReference type="CDD" id="cd17324">
    <property type="entry name" value="MFS_NepI_like"/>
    <property type="match status" value="1"/>
</dbReference>
<gene>
    <name evidence="8" type="ORF">ACEU3E_14365</name>
</gene>
<dbReference type="InterPro" id="IPR036259">
    <property type="entry name" value="MFS_trans_sf"/>
</dbReference>
<protein>
    <submittedName>
        <fullName evidence="8">MFS transporter</fullName>
    </submittedName>
</protein>
<dbReference type="RefSeq" id="WP_373952051.1">
    <property type="nucleotide sequence ID" value="NZ_JBHDLN010000006.1"/>
</dbReference>
<feature type="transmembrane region" description="Helical" evidence="6">
    <location>
        <begin position="309"/>
        <end position="334"/>
    </location>
</feature>
<feature type="transmembrane region" description="Helical" evidence="6">
    <location>
        <begin position="222"/>
        <end position="243"/>
    </location>
</feature>
<proteinExistence type="predicted"/>
<organism evidence="8 9">
    <name type="scientific">Paenibacillus oleatilyticus</name>
    <dbReference type="NCBI Taxonomy" id="2594886"/>
    <lineage>
        <taxon>Bacteria</taxon>
        <taxon>Bacillati</taxon>
        <taxon>Bacillota</taxon>
        <taxon>Bacilli</taxon>
        <taxon>Bacillales</taxon>
        <taxon>Paenibacillaceae</taxon>
        <taxon>Paenibacillus</taxon>
    </lineage>
</organism>
<comment type="subcellular location">
    <subcellularLocation>
        <location evidence="1">Cell membrane</location>
        <topology evidence="1">Multi-pass membrane protein</topology>
    </subcellularLocation>
</comment>
<dbReference type="PANTHER" id="PTHR42910">
    <property type="entry name" value="TRANSPORTER SCO4007-RELATED"/>
    <property type="match status" value="1"/>
</dbReference>
<dbReference type="Proteomes" id="UP001575622">
    <property type="component" value="Unassembled WGS sequence"/>
</dbReference>
<evidence type="ECO:0000313" key="8">
    <source>
        <dbReference type="EMBL" id="MFB0843360.1"/>
    </source>
</evidence>
<keyword evidence="4 6" id="KW-1133">Transmembrane helix</keyword>
<evidence type="ECO:0000313" key="9">
    <source>
        <dbReference type="Proteomes" id="UP001575622"/>
    </source>
</evidence>
<evidence type="ECO:0000256" key="1">
    <source>
        <dbReference type="ARBA" id="ARBA00004651"/>
    </source>
</evidence>
<keyword evidence="2" id="KW-0813">Transport</keyword>
<feature type="transmembrane region" description="Helical" evidence="6">
    <location>
        <begin position="108"/>
        <end position="129"/>
    </location>
</feature>
<name>A0ABV4UZW1_9BACL</name>
<feature type="transmembrane region" description="Helical" evidence="6">
    <location>
        <begin position="346"/>
        <end position="365"/>
    </location>
</feature>
<dbReference type="InterPro" id="IPR011701">
    <property type="entry name" value="MFS"/>
</dbReference>
<dbReference type="SUPFAM" id="SSF103473">
    <property type="entry name" value="MFS general substrate transporter"/>
    <property type="match status" value="1"/>
</dbReference>
<feature type="transmembrane region" description="Helical" evidence="6">
    <location>
        <begin position="12"/>
        <end position="34"/>
    </location>
</feature>
<keyword evidence="5 6" id="KW-0472">Membrane</keyword>
<feature type="transmembrane region" description="Helical" evidence="6">
    <location>
        <begin position="284"/>
        <end position="303"/>
    </location>
</feature>
<dbReference type="PROSITE" id="PS50850">
    <property type="entry name" value="MFS"/>
    <property type="match status" value="1"/>
</dbReference>
<feature type="transmembrane region" description="Helical" evidence="6">
    <location>
        <begin position="171"/>
        <end position="189"/>
    </location>
</feature>
<dbReference type="InterPro" id="IPR020846">
    <property type="entry name" value="MFS_dom"/>
</dbReference>
<evidence type="ECO:0000256" key="6">
    <source>
        <dbReference type="SAM" id="Phobius"/>
    </source>
</evidence>
<feature type="domain" description="Major facilitator superfamily (MFS) profile" evidence="7">
    <location>
        <begin position="15"/>
        <end position="396"/>
    </location>
</feature>
<evidence type="ECO:0000256" key="4">
    <source>
        <dbReference type="ARBA" id="ARBA00022989"/>
    </source>
</evidence>
<evidence type="ECO:0000256" key="3">
    <source>
        <dbReference type="ARBA" id="ARBA00022692"/>
    </source>
</evidence>
<feature type="transmembrane region" description="Helical" evidence="6">
    <location>
        <begin position="255"/>
        <end position="277"/>
    </location>
</feature>
<dbReference type="Gene3D" id="1.20.1250.20">
    <property type="entry name" value="MFS general substrate transporter like domains"/>
    <property type="match status" value="1"/>
</dbReference>
<reference evidence="8 9" key="1">
    <citation type="submission" date="2024-09" db="EMBL/GenBank/DDBJ databases">
        <authorList>
            <person name="Makale K.P.P."/>
            <person name="Makhzoum A."/>
            <person name="Rantong G."/>
            <person name="Rahube T.O."/>
        </authorList>
    </citation>
    <scope>NUCLEOTIDE SEQUENCE [LARGE SCALE GENOMIC DNA]</scope>
    <source>
        <strain evidence="8 9">KM_D13</strain>
    </source>
</reference>
<comment type="caution">
    <text evidence="8">The sequence shown here is derived from an EMBL/GenBank/DDBJ whole genome shotgun (WGS) entry which is preliminary data.</text>
</comment>
<accession>A0ABV4UZW1</accession>
<keyword evidence="9" id="KW-1185">Reference proteome</keyword>
<evidence type="ECO:0000256" key="5">
    <source>
        <dbReference type="ARBA" id="ARBA00023136"/>
    </source>
</evidence>
<feature type="transmembrane region" description="Helical" evidence="6">
    <location>
        <begin position="371"/>
        <end position="391"/>
    </location>
</feature>
<keyword evidence="3 6" id="KW-0812">Transmembrane</keyword>
<sequence length="410" mass="43630">MEASFAEATQRSLLTRGLVFLMALTCGFTVANVYINQTLLVSMAHTFRTTEVQIGLVATLVQIGYALGNLFLVPLGDRVERRRLIIALLGLVSLALALAAMAPSASWLIAAHLLIGATTVIPQIVFPWAAELADVRQRGNVLGKVAIGLICGIFGARLLSGIVDAQLGWRAMYWISLACMLLLIGWVRWKFPRSKPSAALTYGALLRSLGPLFLKESVLRQACLSQGMVFGAFSVFWTTLAFLLKSPTYSLGSEFVGIVGLIGFGGVFASPVVGRIIDRKGAWFANLLCLLVVAASFLLLAISGNRLPVLLLGAFLLTVGTQANQVACQARIFALSAEARSRLNGLYMVSTFLGGAAGSYLGVLAWSHGQWSMVCLTGALMAAASFGGLAGRRRNQADGARAAEEKSGTR</sequence>
<feature type="transmembrane region" description="Helical" evidence="6">
    <location>
        <begin position="84"/>
        <end position="102"/>
    </location>
</feature>
<feature type="transmembrane region" description="Helical" evidence="6">
    <location>
        <begin position="54"/>
        <end position="72"/>
    </location>
</feature>